<dbReference type="EMBL" id="CAJVRL010000066">
    <property type="protein sequence ID" value="CAG8955816.1"/>
    <property type="molecule type" value="Genomic_DNA"/>
</dbReference>
<sequence>ASAILRSISKDDKVKRIVKIRRFKILGITLIDVQRRNALTPENVQRYFNRLFEAINEYNVHLCNLYNMDKAGFQVGIIRSTTIIAHISALQVYTNNPEGRESITVIECINAAEGVIDPFLIMLGKVFLGKHFNNNLPPNTLLTLSET</sequence>
<comment type="caution">
    <text evidence="1">The sequence shown here is derived from an EMBL/GenBank/DDBJ whole genome shotgun (WGS) entry which is preliminary data.</text>
</comment>
<dbReference type="OrthoDB" id="3562072at2759"/>
<dbReference type="Proteomes" id="UP000696280">
    <property type="component" value="Unassembled WGS sequence"/>
</dbReference>
<feature type="non-terminal residue" evidence="1">
    <location>
        <position position="147"/>
    </location>
</feature>
<evidence type="ECO:0000313" key="1">
    <source>
        <dbReference type="EMBL" id="CAG8955816.1"/>
    </source>
</evidence>
<accession>A0A9N9KZC2</accession>
<organism evidence="1 2">
    <name type="scientific">Hymenoscyphus fraxineus</name>
    <dbReference type="NCBI Taxonomy" id="746836"/>
    <lineage>
        <taxon>Eukaryota</taxon>
        <taxon>Fungi</taxon>
        <taxon>Dikarya</taxon>
        <taxon>Ascomycota</taxon>
        <taxon>Pezizomycotina</taxon>
        <taxon>Leotiomycetes</taxon>
        <taxon>Helotiales</taxon>
        <taxon>Helotiaceae</taxon>
        <taxon>Hymenoscyphus</taxon>
    </lineage>
</organism>
<proteinExistence type="predicted"/>
<name>A0A9N9KZC2_9HELO</name>
<dbReference type="AlphaFoldDB" id="A0A9N9KZC2"/>
<keyword evidence="2" id="KW-1185">Reference proteome</keyword>
<evidence type="ECO:0000313" key="2">
    <source>
        <dbReference type="Proteomes" id="UP000696280"/>
    </source>
</evidence>
<feature type="non-terminal residue" evidence="1">
    <location>
        <position position="1"/>
    </location>
</feature>
<protein>
    <submittedName>
        <fullName evidence="1">Uncharacterized protein</fullName>
    </submittedName>
</protein>
<gene>
    <name evidence="1" type="ORF">HYFRA_00011685</name>
</gene>
<reference evidence="1" key="1">
    <citation type="submission" date="2021-07" db="EMBL/GenBank/DDBJ databases">
        <authorList>
            <person name="Durling M."/>
        </authorList>
    </citation>
    <scope>NUCLEOTIDE SEQUENCE</scope>
</reference>